<dbReference type="Pfam" id="PF01041">
    <property type="entry name" value="DegT_DnrJ_EryC1"/>
    <property type="match status" value="1"/>
</dbReference>
<dbReference type="RefSeq" id="WP_145244443.1">
    <property type="nucleotide sequence ID" value="NZ_CP036273.1"/>
</dbReference>
<dbReference type="EMBL" id="CP036273">
    <property type="protein sequence ID" value="QDU24277.1"/>
    <property type="molecule type" value="Genomic_DNA"/>
</dbReference>
<evidence type="ECO:0000313" key="5">
    <source>
        <dbReference type="EMBL" id="QDU24277.1"/>
    </source>
</evidence>
<name>A0A517Y3F7_9BACT</name>
<dbReference type="InterPro" id="IPR015421">
    <property type="entry name" value="PyrdxlP-dep_Trfase_major"/>
</dbReference>
<dbReference type="SUPFAM" id="SSF53383">
    <property type="entry name" value="PLP-dependent transferases"/>
    <property type="match status" value="1"/>
</dbReference>
<dbReference type="EC" id="4.2.1.144" evidence="5"/>
<dbReference type="Gene3D" id="3.40.640.10">
    <property type="entry name" value="Type I PLP-dependent aspartate aminotransferase-like (Major domain)"/>
    <property type="match status" value="1"/>
</dbReference>
<dbReference type="KEGG" id="uli:ETAA1_62910"/>
<organism evidence="5 6">
    <name type="scientific">Urbifossiella limnaea</name>
    <dbReference type="NCBI Taxonomy" id="2528023"/>
    <lineage>
        <taxon>Bacteria</taxon>
        <taxon>Pseudomonadati</taxon>
        <taxon>Planctomycetota</taxon>
        <taxon>Planctomycetia</taxon>
        <taxon>Gemmatales</taxon>
        <taxon>Gemmataceae</taxon>
        <taxon>Urbifossiella</taxon>
    </lineage>
</organism>
<keyword evidence="5" id="KW-0456">Lyase</keyword>
<sequence length="380" mass="39367">MPPAILGGAPAFPDGPPRWPRPDPATAAVLAAAAADGSWGRYHGPHVPALEADLAALHGVPHALTCASGTLAVETALRALRVGPGDEVILAGYDYEPNFLTVHAVGALPVLADVAPHNWNLDPAALDAAASPRTKAVLCSHLHGGLVPMPAVCAWAAARTVGVVEDASQATGATIAGKPAGTWGDVGTLSFGGTKLVTAGRGGALLFRERAPFQRARLWLHRGTQAWAPLGELAAALVRPQLAALAEGTVRRAGRVARLLRELAGVPGLTPFENVVDGVPAFYRVGFRFDPGAFGLTRAVFVAALRAEGVAFDAGFTSLHLGRSPSRFRAAGERPEVTAAGLGCVGLHHPVLWGDEEDVLRVAAAVRKVYAAREEVRGKL</sequence>
<comment type="similarity">
    <text evidence="2 3">Belongs to the DegT/DnrJ/EryC1 family.</text>
</comment>
<dbReference type="GO" id="GO:0000271">
    <property type="term" value="P:polysaccharide biosynthetic process"/>
    <property type="evidence" value="ECO:0007669"/>
    <property type="project" value="TreeGrafter"/>
</dbReference>
<evidence type="ECO:0000256" key="4">
    <source>
        <dbReference type="SAM" id="MobiDB-lite"/>
    </source>
</evidence>
<dbReference type="GO" id="GO:0016829">
    <property type="term" value="F:lyase activity"/>
    <property type="evidence" value="ECO:0007669"/>
    <property type="project" value="UniProtKB-KW"/>
</dbReference>
<gene>
    <name evidence="5" type="primary">rifK</name>
    <name evidence="5" type="ORF">ETAA1_62910</name>
</gene>
<dbReference type="AlphaFoldDB" id="A0A517Y3F7"/>
<reference evidence="5 6" key="1">
    <citation type="submission" date="2019-02" db="EMBL/GenBank/DDBJ databases">
        <title>Deep-cultivation of Planctomycetes and their phenomic and genomic characterization uncovers novel biology.</title>
        <authorList>
            <person name="Wiegand S."/>
            <person name="Jogler M."/>
            <person name="Boedeker C."/>
            <person name="Pinto D."/>
            <person name="Vollmers J."/>
            <person name="Rivas-Marin E."/>
            <person name="Kohn T."/>
            <person name="Peeters S.H."/>
            <person name="Heuer A."/>
            <person name="Rast P."/>
            <person name="Oberbeckmann S."/>
            <person name="Bunk B."/>
            <person name="Jeske O."/>
            <person name="Meyerdierks A."/>
            <person name="Storesund J.E."/>
            <person name="Kallscheuer N."/>
            <person name="Luecker S."/>
            <person name="Lage O.M."/>
            <person name="Pohl T."/>
            <person name="Merkel B.J."/>
            <person name="Hornburger P."/>
            <person name="Mueller R.-W."/>
            <person name="Bruemmer F."/>
            <person name="Labrenz M."/>
            <person name="Spormann A.M."/>
            <person name="Op den Camp H."/>
            <person name="Overmann J."/>
            <person name="Amann R."/>
            <person name="Jetten M.S.M."/>
            <person name="Mascher T."/>
            <person name="Medema M.H."/>
            <person name="Devos D.P."/>
            <person name="Kaster A.-K."/>
            <person name="Ovreas L."/>
            <person name="Rohde M."/>
            <person name="Galperin M.Y."/>
            <person name="Jogler C."/>
        </authorList>
    </citation>
    <scope>NUCLEOTIDE SEQUENCE [LARGE SCALE GENOMIC DNA]</scope>
    <source>
        <strain evidence="5 6">ETA_A1</strain>
    </source>
</reference>
<evidence type="ECO:0000313" key="6">
    <source>
        <dbReference type="Proteomes" id="UP000319576"/>
    </source>
</evidence>
<accession>A0A517Y3F7</accession>
<proteinExistence type="inferred from homology"/>
<dbReference type="PANTHER" id="PTHR30244:SF36">
    <property type="entry name" value="3-OXO-GLUCOSE-6-PHOSPHATE:GLUTAMATE AMINOTRANSFERASE"/>
    <property type="match status" value="1"/>
</dbReference>
<keyword evidence="1 3" id="KW-0663">Pyridoxal phosphate</keyword>
<keyword evidence="6" id="KW-1185">Reference proteome</keyword>
<dbReference type="Gene3D" id="3.90.1150.10">
    <property type="entry name" value="Aspartate Aminotransferase, domain 1"/>
    <property type="match status" value="1"/>
</dbReference>
<dbReference type="Proteomes" id="UP000319576">
    <property type="component" value="Chromosome"/>
</dbReference>
<feature type="region of interest" description="Disordered" evidence="4">
    <location>
        <begin position="1"/>
        <end position="21"/>
    </location>
</feature>
<evidence type="ECO:0000256" key="3">
    <source>
        <dbReference type="RuleBase" id="RU004508"/>
    </source>
</evidence>
<dbReference type="GO" id="GO:0008483">
    <property type="term" value="F:transaminase activity"/>
    <property type="evidence" value="ECO:0007669"/>
    <property type="project" value="TreeGrafter"/>
</dbReference>
<protein>
    <submittedName>
        <fullName evidence="5">3-amino-5-hydroxybenzoate synthase</fullName>
        <ecNumber evidence="5">4.2.1.144</ecNumber>
    </submittedName>
</protein>
<evidence type="ECO:0000256" key="2">
    <source>
        <dbReference type="ARBA" id="ARBA00037999"/>
    </source>
</evidence>
<dbReference type="OrthoDB" id="257609at2"/>
<dbReference type="PANTHER" id="PTHR30244">
    <property type="entry name" value="TRANSAMINASE"/>
    <property type="match status" value="1"/>
</dbReference>
<dbReference type="InterPro" id="IPR000653">
    <property type="entry name" value="DegT/StrS_aminotransferase"/>
</dbReference>
<evidence type="ECO:0000256" key="1">
    <source>
        <dbReference type="ARBA" id="ARBA00022898"/>
    </source>
</evidence>
<dbReference type="InterPro" id="IPR015422">
    <property type="entry name" value="PyrdxlP-dep_Trfase_small"/>
</dbReference>
<dbReference type="GO" id="GO:0030170">
    <property type="term" value="F:pyridoxal phosphate binding"/>
    <property type="evidence" value="ECO:0007669"/>
    <property type="project" value="TreeGrafter"/>
</dbReference>
<dbReference type="InterPro" id="IPR015424">
    <property type="entry name" value="PyrdxlP-dep_Trfase"/>
</dbReference>